<dbReference type="SMART" id="SM00387">
    <property type="entry name" value="HATPase_c"/>
    <property type="match status" value="1"/>
</dbReference>
<evidence type="ECO:0000256" key="2">
    <source>
        <dbReference type="ARBA" id="ARBA00012438"/>
    </source>
</evidence>
<keyword evidence="3" id="KW-0597">Phosphoprotein</keyword>
<organism evidence="8">
    <name type="scientific">Symploca sp. SIO1C4</name>
    <dbReference type="NCBI Taxonomy" id="2607765"/>
    <lineage>
        <taxon>Bacteria</taxon>
        <taxon>Bacillati</taxon>
        <taxon>Cyanobacteriota</taxon>
        <taxon>Cyanophyceae</taxon>
        <taxon>Coleofasciculales</taxon>
        <taxon>Coleofasciculaceae</taxon>
        <taxon>Symploca</taxon>
    </lineage>
</organism>
<evidence type="ECO:0000256" key="5">
    <source>
        <dbReference type="ARBA" id="ARBA00022777"/>
    </source>
</evidence>
<keyword evidence="5" id="KW-0418">Kinase</keyword>
<dbReference type="Gene3D" id="1.10.287.130">
    <property type="match status" value="1"/>
</dbReference>
<dbReference type="Pfam" id="PF00512">
    <property type="entry name" value="HisKA"/>
    <property type="match status" value="1"/>
</dbReference>
<reference evidence="8" key="1">
    <citation type="submission" date="2019-11" db="EMBL/GenBank/DDBJ databases">
        <title>Genomic insights into an expanded diversity of filamentous marine cyanobacteria reveals the extraordinary biosynthetic potential of Moorea and Okeania.</title>
        <authorList>
            <person name="Ferreira Leao T."/>
            <person name="Wang M."/>
            <person name="Moss N."/>
            <person name="Da Silva R."/>
            <person name="Sanders J."/>
            <person name="Nurk S."/>
            <person name="Gurevich A."/>
            <person name="Humphrey G."/>
            <person name="Reher R."/>
            <person name="Zhu Q."/>
            <person name="Belda-Ferre P."/>
            <person name="Glukhov E."/>
            <person name="Rex R."/>
            <person name="Dorrestein P.C."/>
            <person name="Knight R."/>
            <person name="Pevzner P."/>
            <person name="Gerwick W.H."/>
            <person name="Gerwick L."/>
        </authorList>
    </citation>
    <scope>NUCLEOTIDE SEQUENCE</scope>
    <source>
        <strain evidence="8">SIO1C4</strain>
    </source>
</reference>
<keyword evidence="4" id="KW-0808">Transferase</keyword>
<dbReference type="AlphaFoldDB" id="A0A6B3NC04"/>
<dbReference type="SUPFAM" id="SSF47384">
    <property type="entry name" value="Homodimeric domain of signal transducing histidine kinase"/>
    <property type="match status" value="1"/>
</dbReference>
<dbReference type="PANTHER" id="PTHR43711">
    <property type="entry name" value="TWO-COMPONENT HISTIDINE KINASE"/>
    <property type="match status" value="1"/>
</dbReference>
<dbReference type="CDD" id="cd00082">
    <property type="entry name" value="HisKA"/>
    <property type="match status" value="1"/>
</dbReference>
<dbReference type="InterPro" id="IPR019278">
    <property type="entry name" value="DICT_dom"/>
</dbReference>
<proteinExistence type="predicted"/>
<gene>
    <name evidence="8" type="ORF">F6J89_10930</name>
</gene>
<evidence type="ECO:0000313" key="8">
    <source>
        <dbReference type="EMBL" id="NER28122.1"/>
    </source>
</evidence>
<dbReference type="InterPro" id="IPR036097">
    <property type="entry name" value="HisK_dim/P_sf"/>
</dbReference>
<feature type="domain" description="Histidine kinase" evidence="7">
    <location>
        <begin position="258"/>
        <end position="474"/>
    </location>
</feature>
<name>A0A6B3NC04_9CYAN</name>
<evidence type="ECO:0000256" key="1">
    <source>
        <dbReference type="ARBA" id="ARBA00000085"/>
    </source>
</evidence>
<evidence type="ECO:0000259" key="7">
    <source>
        <dbReference type="PROSITE" id="PS50109"/>
    </source>
</evidence>
<dbReference type="InterPro" id="IPR004358">
    <property type="entry name" value="Sig_transdc_His_kin-like_C"/>
</dbReference>
<dbReference type="SUPFAM" id="SSF55874">
    <property type="entry name" value="ATPase domain of HSP90 chaperone/DNA topoisomerase II/histidine kinase"/>
    <property type="match status" value="1"/>
</dbReference>
<dbReference type="PANTHER" id="PTHR43711:SF1">
    <property type="entry name" value="HISTIDINE KINASE 1"/>
    <property type="match status" value="1"/>
</dbReference>
<dbReference type="InterPro" id="IPR005467">
    <property type="entry name" value="His_kinase_dom"/>
</dbReference>
<evidence type="ECO:0000256" key="3">
    <source>
        <dbReference type="ARBA" id="ARBA00022553"/>
    </source>
</evidence>
<dbReference type="Gene3D" id="3.30.565.10">
    <property type="entry name" value="Histidine kinase-like ATPase, C-terminal domain"/>
    <property type="match status" value="1"/>
</dbReference>
<dbReference type="EC" id="2.7.13.3" evidence="2"/>
<evidence type="ECO:0000256" key="6">
    <source>
        <dbReference type="ARBA" id="ARBA00023012"/>
    </source>
</evidence>
<dbReference type="InterPro" id="IPR003661">
    <property type="entry name" value="HisK_dim/P_dom"/>
</dbReference>
<accession>A0A6B3NC04</accession>
<evidence type="ECO:0000256" key="4">
    <source>
        <dbReference type="ARBA" id="ARBA00022679"/>
    </source>
</evidence>
<dbReference type="SMART" id="SM00388">
    <property type="entry name" value="HisKA"/>
    <property type="match status" value="1"/>
</dbReference>
<dbReference type="InterPro" id="IPR050736">
    <property type="entry name" value="Sensor_HK_Regulatory"/>
</dbReference>
<comment type="caution">
    <text evidence="8">The sequence shown here is derived from an EMBL/GenBank/DDBJ whole genome shotgun (WGS) entry which is preliminary data.</text>
</comment>
<dbReference type="EMBL" id="JAAHFQ010000173">
    <property type="protein sequence ID" value="NER28122.1"/>
    <property type="molecule type" value="Genomic_DNA"/>
</dbReference>
<dbReference type="InterPro" id="IPR036890">
    <property type="entry name" value="HATPase_C_sf"/>
</dbReference>
<keyword evidence="6" id="KW-0902">Two-component regulatory system</keyword>
<dbReference type="Pfam" id="PF10069">
    <property type="entry name" value="DICT"/>
    <property type="match status" value="1"/>
</dbReference>
<dbReference type="InterPro" id="IPR003594">
    <property type="entry name" value="HATPase_dom"/>
</dbReference>
<sequence>MNLPRTPDLSIYQLALDNLASKQPLLVNHATLTSLVGSLIDVLIEAKIPATLWVKLLPSGGWQAELKRYLQLLDISQRIYLCSCSGNKLVEENVLIEQITDLKGKSCIFPVTLAAGSQLKQECFLIVLSEQFSTLIAACSLPKSNSTLAVASREIGPLLTVCTFEQRVIERVLKGLTEVMAVADNTPEELLGDLKTLLPQIWVTDAKELLTQLLLKQLERTDDVFEQQAISNHLAQPRKTTTASVPDYQQHKYEFLQRFAQELRTPLTNMKTALKLLDSPQSKSLQRRRYMQLLYLECERQNSLITGLVELAKLEDDLQLTVTEPVQVAEIVPGVVSTYQPIAQEQGIKLCYSLSPEIPPVLCLENWLRQIIINLLQNSLKFTSSSGQVMVVVTLQGKYVQLEFIDSGVGISADEIPKIFDSFYRGRSTTGEDIGAGLGLTIVQQLVRRCGGSITVTSKLNKGSNFKVMLPVATRRS</sequence>
<protein>
    <recommendedName>
        <fullName evidence="2">histidine kinase</fullName>
        <ecNumber evidence="2">2.7.13.3</ecNumber>
    </recommendedName>
</protein>
<dbReference type="PRINTS" id="PR00344">
    <property type="entry name" value="BCTRLSENSOR"/>
</dbReference>
<comment type="catalytic activity">
    <reaction evidence="1">
        <text>ATP + protein L-histidine = ADP + protein N-phospho-L-histidine.</text>
        <dbReference type="EC" id="2.7.13.3"/>
    </reaction>
</comment>
<dbReference type="Pfam" id="PF02518">
    <property type="entry name" value="HATPase_c"/>
    <property type="match status" value="1"/>
</dbReference>
<dbReference type="PROSITE" id="PS50109">
    <property type="entry name" value="HIS_KIN"/>
    <property type="match status" value="1"/>
</dbReference>
<dbReference type="GO" id="GO:0000155">
    <property type="term" value="F:phosphorelay sensor kinase activity"/>
    <property type="evidence" value="ECO:0007669"/>
    <property type="project" value="InterPro"/>
</dbReference>